<dbReference type="Proteomes" id="UP000246018">
    <property type="component" value="Unassembled WGS sequence"/>
</dbReference>
<evidence type="ECO:0000313" key="2">
    <source>
        <dbReference type="EMBL" id="PVG80821.1"/>
    </source>
</evidence>
<evidence type="ECO:0000256" key="1">
    <source>
        <dbReference type="SAM" id="MobiDB-lite"/>
    </source>
</evidence>
<evidence type="ECO:0000313" key="3">
    <source>
        <dbReference type="Proteomes" id="UP000246018"/>
    </source>
</evidence>
<dbReference type="Pfam" id="PF13822">
    <property type="entry name" value="ACC_epsilon"/>
    <property type="match status" value="1"/>
</dbReference>
<feature type="region of interest" description="Disordered" evidence="1">
    <location>
        <begin position="93"/>
        <end position="129"/>
    </location>
</feature>
<organism evidence="2 3">
    <name type="scientific">Nocardioides gansuensis</name>
    <dbReference type="NCBI Taxonomy" id="2138300"/>
    <lineage>
        <taxon>Bacteria</taxon>
        <taxon>Bacillati</taxon>
        <taxon>Actinomycetota</taxon>
        <taxon>Actinomycetes</taxon>
        <taxon>Propionibacteriales</taxon>
        <taxon>Nocardioidaceae</taxon>
        <taxon>Nocardioides</taxon>
    </lineage>
</organism>
<evidence type="ECO:0008006" key="4">
    <source>
        <dbReference type="Google" id="ProtNLM"/>
    </source>
</evidence>
<keyword evidence="3" id="KW-1185">Reference proteome</keyword>
<dbReference type="GO" id="GO:0004658">
    <property type="term" value="F:propionyl-CoA carboxylase activity"/>
    <property type="evidence" value="ECO:0007669"/>
    <property type="project" value="InterPro"/>
</dbReference>
<proteinExistence type="predicted"/>
<dbReference type="GO" id="GO:0003989">
    <property type="term" value="F:acetyl-CoA carboxylase activity"/>
    <property type="evidence" value="ECO:0007669"/>
    <property type="project" value="InterPro"/>
</dbReference>
<dbReference type="OrthoDB" id="4300992at2"/>
<name>A0A2T8F541_9ACTN</name>
<dbReference type="EMBL" id="QDGZ01000013">
    <property type="protein sequence ID" value="PVG80821.1"/>
    <property type="molecule type" value="Genomic_DNA"/>
</dbReference>
<protein>
    <recommendedName>
        <fullName evidence="4">Acetyl-CoA carboxylase biotin carboxyl carrier protein subunit</fullName>
    </recommendedName>
</protein>
<dbReference type="AlphaFoldDB" id="A0A2T8F541"/>
<gene>
    <name evidence="2" type="ORF">DDE18_21465</name>
</gene>
<dbReference type="InterPro" id="IPR032716">
    <property type="entry name" value="ACC_epsilon"/>
</dbReference>
<reference evidence="2 3" key="1">
    <citation type="submission" date="2018-04" db="EMBL/GenBank/DDBJ databases">
        <title>Genome of Nocardioides gansuensis WSJ-1.</title>
        <authorList>
            <person name="Wu S."/>
            <person name="Wang G."/>
        </authorList>
    </citation>
    <scope>NUCLEOTIDE SEQUENCE [LARGE SCALE GENOMIC DNA]</scope>
    <source>
        <strain evidence="2 3">WSJ-1</strain>
    </source>
</reference>
<feature type="region of interest" description="Disordered" evidence="1">
    <location>
        <begin position="17"/>
        <end position="58"/>
    </location>
</feature>
<comment type="caution">
    <text evidence="2">The sequence shown here is derived from an EMBL/GenBank/DDBJ whole genome shotgun (WGS) entry which is preliminary data.</text>
</comment>
<sequence length="129" mass="14080">MRRRHLRWAPYRLLCGPRERDATSAARPRRPNPSTGRNPMTRAEYAPGVHAQAAADHPVATSPRAPMLRVVNADATPEEVAALVAVLLIPQTPATPTPGNPSEWPVSTRLRSFPDHRPGGWRASSLPTS</sequence>
<accession>A0A2T8F541</accession>